<dbReference type="RefSeq" id="WP_145448486.1">
    <property type="nucleotide sequence ID" value="NZ_CP037421.1"/>
</dbReference>
<comment type="catalytic activity">
    <reaction evidence="6">
        <text>an N-acyl-L-alpha-aminoacyl-tRNA + H2O = an N-acyl-L-amino acid + a tRNA + H(+)</text>
        <dbReference type="Rhea" id="RHEA:54448"/>
        <dbReference type="Rhea" id="RHEA-COMP:10123"/>
        <dbReference type="Rhea" id="RHEA-COMP:13883"/>
        <dbReference type="ChEBI" id="CHEBI:15377"/>
        <dbReference type="ChEBI" id="CHEBI:15378"/>
        <dbReference type="ChEBI" id="CHEBI:59874"/>
        <dbReference type="ChEBI" id="CHEBI:78442"/>
        <dbReference type="ChEBI" id="CHEBI:138191"/>
        <dbReference type="EC" id="3.1.1.29"/>
    </reaction>
</comment>
<protein>
    <recommendedName>
        <fullName evidence="5 6">Peptidyl-tRNA hydrolase</fullName>
        <shortName evidence="6">Pth</shortName>
        <ecNumber evidence="1 6">3.1.1.29</ecNumber>
    </recommendedName>
</protein>
<dbReference type="SUPFAM" id="SSF53178">
    <property type="entry name" value="Peptidyl-tRNA hydrolase-like"/>
    <property type="match status" value="1"/>
</dbReference>
<dbReference type="PANTHER" id="PTHR17224">
    <property type="entry name" value="PEPTIDYL-TRNA HYDROLASE"/>
    <property type="match status" value="1"/>
</dbReference>
<keyword evidence="3 6" id="KW-0378">Hydrolase</keyword>
<dbReference type="InterPro" id="IPR001328">
    <property type="entry name" value="Pept_tRNA_hydro"/>
</dbReference>
<comment type="function">
    <text evidence="6">Catalyzes the release of premature peptidyl moieties from peptidyl-tRNA molecules trapped in stalled 50S ribosomal subunits, and thus maintains levels of free tRNAs and 50S ribosomes.</text>
</comment>
<dbReference type="Pfam" id="PF01195">
    <property type="entry name" value="Pept_tRNA_hydro"/>
    <property type="match status" value="1"/>
</dbReference>
<evidence type="ECO:0000313" key="7">
    <source>
        <dbReference type="EMBL" id="QDT26046.1"/>
    </source>
</evidence>
<dbReference type="EMBL" id="CP037421">
    <property type="protein sequence ID" value="QDT26046.1"/>
    <property type="molecule type" value="Genomic_DNA"/>
</dbReference>
<evidence type="ECO:0000256" key="1">
    <source>
        <dbReference type="ARBA" id="ARBA00013260"/>
    </source>
</evidence>
<comment type="function">
    <text evidence="6">Hydrolyzes ribosome-free peptidyl-tRNAs (with 1 or more amino acids incorporated), which drop off the ribosome during protein synthesis, or as a result of ribosome stalling.</text>
</comment>
<dbReference type="EC" id="3.1.1.29" evidence="1 6"/>
<dbReference type="CDD" id="cd00462">
    <property type="entry name" value="PTH"/>
    <property type="match status" value="1"/>
</dbReference>
<evidence type="ECO:0000313" key="8">
    <source>
        <dbReference type="Proteomes" id="UP000315647"/>
    </source>
</evidence>
<keyword evidence="2 6" id="KW-0820">tRNA-binding</keyword>
<sequence length="188" mass="20260">MKVVVGLGNPGRKYERTRHNVGFDVLAQLADWHGVSGFKSQFEAEVGEFSLGGDKVLLVAPQTFMNLSGRSVAAVVKFYKLPVSDVMVVCDDMNLPLGRLRLRGSGSAGGQKGLQDIIQKLGSQDVPRLRMGVGRPPAGFSAADYVLSRFRADEAESISQAVQNAARGIESWVEQGLEIAMNQVNAPE</sequence>
<name>A0A517Q341_9PLAN</name>
<evidence type="ECO:0000256" key="5">
    <source>
        <dbReference type="ARBA" id="ARBA00050038"/>
    </source>
</evidence>
<feature type="binding site" evidence="6">
    <location>
        <position position="14"/>
    </location>
    <ligand>
        <name>tRNA</name>
        <dbReference type="ChEBI" id="CHEBI:17843"/>
    </ligand>
</feature>
<organism evidence="7 8">
    <name type="scientific">Gimesia panareensis</name>
    <dbReference type="NCBI Taxonomy" id="2527978"/>
    <lineage>
        <taxon>Bacteria</taxon>
        <taxon>Pseudomonadati</taxon>
        <taxon>Planctomycetota</taxon>
        <taxon>Planctomycetia</taxon>
        <taxon>Planctomycetales</taxon>
        <taxon>Planctomycetaceae</taxon>
        <taxon>Gimesia</taxon>
    </lineage>
</organism>
<dbReference type="GO" id="GO:0000049">
    <property type="term" value="F:tRNA binding"/>
    <property type="evidence" value="ECO:0007669"/>
    <property type="project" value="UniProtKB-UniRule"/>
</dbReference>
<dbReference type="GO" id="GO:0005737">
    <property type="term" value="C:cytoplasm"/>
    <property type="evidence" value="ECO:0007669"/>
    <property type="project" value="UniProtKB-SubCell"/>
</dbReference>
<dbReference type="GO" id="GO:0006515">
    <property type="term" value="P:protein quality control for misfolded or incompletely synthesized proteins"/>
    <property type="evidence" value="ECO:0007669"/>
    <property type="project" value="UniProtKB-UniRule"/>
</dbReference>
<comment type="similarity">
    <text evidence="6">Belongs to the PTH family.</text>
</comment>
<dbReference type="Proteomes" id="UP000315647">
    <property type="component" value="Chromosome"/>
</dbReference>
<evidence type="ECO:0000256" key="2">
    <source>
        <dbReference type="ARBA" id="ARBA00022555"/>
    </source>
</evidence>
<gene>
    <name evidence="6 7" type="primary">pth</name>
    <name evidence="7" type="ORF">Enr10x_13440</name>
</gene>
<dbReference type="GO" id="GO:0072344">
    <property type="term" value="P:rescue of stalled ribosome"/>
    <property type="evidence" value="ECO:0007669"/>
    <property type="project" value="UniProtKB-UniRule"/>
</dbReference>
<reference evidence="7 8" key="1">
    <citation type="submission" date="2019-03" db="EMBL/GenBank/DDBJ databases">
        <title>Deep-cultivation of Planctomycetes and their phenomic and genomic characterization uncovers novel biology.</title>
        <authorList>
            <person name="Wiegand S."/>
            <person name="Jogler M."/>
            <person name="Boedeker C."/>
            <person name="Pinto D."/>
            <person name="Vollmers J."/>
            <person name="Rivas-Marin E."/>
            <person name="Kohn T."/>
            <person name="Peeters S.H."/>
            <person name="Heuer A."/>
            <person name="Rast P."/>
            <person name="Oberbeckmann S."/>
            <person name="Bunk B."/>
            <person name="Jeske O."/>
            <person name="Meyerdierks A."/>
            <person name="Storesund J.E."/>
            <person name="Kallscheuer N."/>
            <person name="Luecker S."/>
            <person name="Lage O.M."/>
            <person name="Pohl T."/>
            <person name="Merkel B.J."/>
            <person name="Hornburger P."/>
            <person name="Mueller R.-W."/>
            <person name="Bruemmer F."/>
            <person name="Labrenz M."/>
            <person name="Spormann A.M."/>
            <person name="Op den Camp H."/>
            <person name="Overmann J."/>
            <person name="Amann R."/>
            <person name="Jetten M.S.M."/>
            <person name="Mascher T."/>
            <person name="Medema M.H."/>
            <person name="Devos D.P."/>
            <person name="Kaster A.-K."/>
            <person name="Ovreas L."/>
            <person name="Rohde M."/>
            <person name="Galperin M.Y."/>
            <person name="Jogler C."/>
        </authorList>
    </citation>
    <scope>NUCLEOTIDE SEQUENCE [LARGE SCALE GENOMIC DNA]</scope>
    <source>
        <strain evidence="7 8">Enr10</strain>
    </source>
</reference>
<feature type="active site" description="Proton acceptor" evidence="6">
    <location>
        <position position="19"/>
    </location>
</feature>
<dbReference type="FunFam" id="3.40.50.1470:FF:000001">
    <property type="entry name" value="Peptidyl-tRNA hydrolase"/>
    <property type="match status" value="1"/>
</dbReference>
<comment type="subunit">
    <text evidence="6">Monomer.</text>
</comment>
<dbReference type="PANTHER" id="PTHR17224:SF1">
    <property type="entry name" value="PEPTIDYL-TRNA HYDROLASE"/>
    <property type="match status" value="1"/>
</dbReference>
<accession>A0A517Q341</accession>
<dbReference type="Gene3D" id="3.40.50.1470">
    <property type="entry name" value="Peptidyl-tRNA hydrolase"/>
    <property type="match status" value="1"/>
</dbReference>
<keyword evidence="8" id="KW-1185">Reference proteome</keyword>
<comment type="subcellular location">
    <subcellularLocation>
        <location evidence="6">Cytoplasm</location>
    </subcellularLocation>
</comment>
<feature type="binding site" evidence="6">
    <location>
        <position position="66"/>
    </location>
    <ligand>
        <name>tRNA</name>
        <dbReference type="ChEBI" id="CHEBI:17843"/>
    </ligand>
</feature>
<dbReference type="GO" id="GO:0004045">
    <property type="term" value="F:peptidyl-tRNA hydrolase activity"/>
    <property type="evidence" value="ECO:0007669"/>
    <property type="project" value="UniProtKB-UniRule"/>
</dbReference>
<comment type="caution">
    <text evidence="6">Lacks conserved residue(s) required for the propagation of feature annotation.</text>
</comment>
<feature type="binding site" evidence="6">
    <location>
        <position position="64"/>
    </location>
    <ligand>
        <name>tRNA</name>
        <dbReference type="ChEBI" id="CHEBI:17843"/>
    </ligand>
</feature>
<feature type="site" description="Stabilizes the basic form of H active site to accept a proton" evidence="6">
    <location>
        <position position="91"/>
    </location>
</feature>
<keyword evidence="4 6" id="KW-0694">RNA-binding</keyword>
<keyword evidence="6" id="KW-0963">Cytoplasm</keyword>
<evidence type="ECO:0000256" key="3">
    <source>
        <dbReference type="ARBA" id="ARBA00022801"/>
    </source>
</evidence>
<proteinExistence type="inferred from homology"/>
<dbReference type="AlphaFoldDB" id="A0A517Q341"/>
<evidence type="ECO:0000256" key="4">
    <source>
        <dbReference type="ARBA" id="ARBA00022884"/>
    </source>
</evidence>
<dbReference type="HAMAP" id="MF_00083">
    <property type="entry name" value="Pept_tRNA_hydro_bact"/>
    <property type="match status" value="1"/>
</dbReference>
<dbReference type="InterPro" id="IPR036416">
    <property type="entry name" value="Pept_tRNA_hydro_sf"/>
</dbReference>
<feature type="site" description="Discriminates between blocked and unblocked aminoacyl-tRNA" evidence="6">
    <location>
        <position position="9"/>
    </location>
</feature>
<evidence type="ECO:0000256" key="6">
    <source>
        <dbReference type="HAMAP-Rule" id="MF_00083"/>
    </source>
</evidence>
<dbReference type="NCBIfam" id="TIGR00447">
    <property type="entry name" value="pth"/>
    <property type="match status" value="1"/>
</dbReference>